<feature type="transmembrane region" description="Helical" evidence="1">
    <location>
        <begin position="239"/>
        <end position="260"/>
    </location>
</feature>
<feature type="transmembrane region" description="Helical" evidence="1">
    <location>
        <begin position="94"/>
        <end position="117"/>
    </location>
</feature>
<comment type="caution">
    <text evidence="3">The sequence shown here is derived from an EMBL/GenBank/DDBJ whole genome shotgun (WGS) entry which is preliminary data.</text>
</comment>
<feature type="domain" description="EamA" evidence="2">
    <location>
        <begin position="210"/>
        <end position="340"/>
    </location>
</feature>
<feature type="domain" description="EamA" evidence="2">
    <location>
        <begin position="57"/>
        <end position="195"/>
    </location>
</feature>
<feature type="transmembrane region" description="Helical" evidence="1">
    <location>
        <begin position="54"/>
        <end position="74"/>
    </location>
</feature>
<evidence type="ECO:0000313" key="3">
    <source>
        <dbReference type="EMBL" id="CAI2374067.1"/>
    </source>
</evidence>
<dbReference type="InterPro" id="IPR000620">
    <property type="entry name" value="EamA_dom"/>
</dbReference>
<feature type="transmembrane region" description="Helical" evidence="1">
    <location>
        <begin position="154"/>
        <end position="172"/>
    </location>
</feature>
<feature type="transmembrane region" description="Helical" evidence="1">
    <location>
        <begin position="332"/>
        <end position="348"/>
    </location>
</feature>
<dbReference type="PANTHER" id="PTHR22911">
    <property type="entry name" value="ACYL-MALONYL CONDENSING ENZYME-RELATED"/>
    <property type="match status" value="1"/>
</dbReference>
<dbReference type="Proteomes" id="UP001295684">
    <property type="component" value="Unassembled WGS sequence"/>
</dbReference>
<dbReference type="GO" id="GO:0016020">
    <property type="term" value="C:membrane"/>
    <property type="evidence" value="ECO:0007669"/>
    <property type="project" value="InterPro"/>
</dbReference>
<feature type="transmembrane region" description="Helical" evidence="1">
    <location>
        <begin position="209"/>
        <end position="232"/>
    </location>
</feature>
<name>A0AAD1XJY6_EUPCR</name>
<evidence type="ECO:0000313" key="4">
    <source>
        <dbReference type="Proteomes" id="UP001295684"/>
    </source>
</evidence>
<proteinExistence type="predicted"/>
<keyword evidence="1" id="KW-0472">Membrane</keyword>
<evidence type="ECO:0000256" key="1">
    <source>
        <dbReference type="SAM" id="Phobius"/>
    </source>
</evidence>
<evidence type="ECO:0000259" key="2">
    <source>
        <dbReference type="Pfam" id="PF00892"/>
    </source>
</evidence>
<dbReference type="EMBL" id="CAMPGE010015445">
    <property type="protein sequence ID" value="CAI2374067.1"/>
    <property type="molecule type" value="Genomic_DNA"/>
</dbReference>
<keyword evidence="1" id="KW-1133">Transmembrane helix</keyword>
<dbReference type="SUPFAM" id="SSF103481">
    <property type="entry name" value="Multidrug resistance efflux transporter EmrE"/>
    <property type="match status" value="2"/>
</dbReference>
<feature type="transmembrane region" description="Helical" evidence="1">
    <location>
        <begin position="179"/>
        <end position="197"/>
    </location>
</feature>
<protein>
    <recommendedName>
        <fullName evidence="2">EamA domain-containing protein</fullName>
    </recommendedName>
</protein>
<dbReference type="InterPro" id="IPR037185">
    <property type="entry name" value="EmrE-like"/>
</dbReference>
<reference evidence="3" key="1">
    <citation type="submission" date="2023-07" db="EMBL/GenBank/DDBJ databases">
        <authorList>
            <consortium name="AG Swart"/>
            <person name="Singh M."/>
            <person name="Singh A."/>
            <person name="Seah K."/>
            <person name="Emmerich C."/>
        </authorList>
    </citation>
    <scope>NUCLEOTIDE SEQUENCE</scope>
    <source>
        <strain evidence="3">DP1</strain>
    </source>
</reference>
<dbReference type="PANTHER" id="PTHR22911:SF137">
    <property type="entry name" value="SOLUTE CARRIER FAMILY 35 MEMBER G2-RELATED"/>
    <property type="match status" value="1"/>
</dbReference>
<feature type="transmembrane region" description="Helical" evidence="1">
    <location>
        <begin position="272"/>
        <end position="295"/>
    </location>
</feature>
<organism evidence="3 4">
    <name type="scientific">Euplotes crassus</name>
    <dbReference type="NCBI Taxonomy" id="5936"/>
    <lineage>
        <taxon>Eukaryota</taxon>
        <taxon>Sar</taxon>
        <taxon>Alveolata</taxon>
        <taxon>Ciliophora</taxon>
        <taxon>Intramacronucleata</taxon>
        <taxon>Spirotrichea</taxon>
        <taxon>Hypotrichia</taxon>
        <taxon>Euplotida</taxon>
        <taxon>Euplotidae</taxon>
        <taxon>Moneuplotes</taxon>
    </lineage>
</organism>
<dbReference type="AlphaFoldDB" id="A0AAD1XJY6"/>
<dbReference type="Pfam" id="PF00892">
    <property type="entry name" value="EamA"/>
    <property type="match status" value="2"/>
</dbReference>
<keyword evidence="1" id="KW-0812">Transmembrane</keyword>
<feature type="transmembrane region" description="Helical" evidence="1">
    <location>
        <begin position="129"/>
        <end position="148"/>
    </location>
</feature>
<sequence length="350" mass="39319">MTSNNEEKDQGYNKLSAYSHSFEVSCQKDDEVPQNSRRFLNSSGLHLEDEDKYAYLKAFFFMTLATLSWSLHHLCMKLIYWRTPEITGFDTISFFGYFTFAFYFGYGLVTGVDMNIFNYGSQVVKIMSGRLLCGVLLDIFISNGLRFIPISKGVLIFSLNPLFCAIAAAIFLKERITLISIGSTIGAFLGIYLLTLNQSDEVKEDSRELLGYTLTLLSAVTYGSVFVFLRALNNMNLPLIISPLYFGIATCFQTLLVFIFKRDLLNFELYDSVNLILLSLVGTTAVTGLITMNIANKYSLASKMAPISYLENVFTLLADILIFHYHFVSTDVVGMIIIVICLAAPMILKS</sequence>
<gene>
    <name evidence="3" type="ORF">ECRASSUSDP1_LOCUS15417</name>
</gene>
<accession>A0AAD1XJY6</accession>
<keyword evidence="4" id="KW-1185">Reference proteome</keyword>